<sequence length="61" mass="6930">MFTDSDVLDLGVCLRLLKKIIVCVPIFIMLTIYLVHKYLPYKDKESNSTSSATAQDSWSCD</sequence>
<keyword evidence="1" id="KW-1133">Transmembrane helix</keyword>
<reference evidence="2" key="1">
    <citation type="submission" date="2014-05" db="EMBL/GenBank/DDBJ databases">
        <authorList>
            <person name="Chronopoulou M."/>
        </authorList>
    </citation>
    <scope>NUCLEOTIDE SEQUENCE</scope>
    <source>
        <tissue evidence="2">Whole organism</tissue>
    </source>
</reference>
<organism evidence="2">
    <name type="scientific">Lepeophtheirus salmonis</name>
    <name type="common">Salmon louse</name>
    <name type="synonym">Caligus salmonis</name>
    <dbReference type="NCBI Taxonomy" id="72036"/>
    <lineage>
        <taxon>Eukaryota</taxon>
        <taxon>Metazoa</taxon>
        <taxon>Ecdysozoa</taxon>
        <taxon>Arthropoda</taxon>
        <taxon>Crustacea</taxon>
        <taxon>Multicrustacea</taxon>
        <taxon>Hexanauplia</taxon>
        <taxon>Copepoda</taxon>
        <taxon>Siphonostomatoida</taxon>
        <taxon>Caligidae</taxon>
        <taxon>Lepeophtheirus</taxon>
    </lineage>
</organism>
<dbReference type="EMBL" id="HACA01012679">
    <property type="protein sequence ID" value="CDW30040.1"/>
    <property type="molecule type" value="Transcribed_RNA"/>
</dbReference>
<name>A0A0K2TW31_LEPSM</name>
<dbReference type="AlphaFoldDB" id="A0A0K2TW31"/>
<evidence type="ECO:0000313" key="2">
    <source>
        <dbReference type="EMBL" id="CDW30040.1"/>
    </source>
</evidence>
<keyword evidence="1" id="KW-0472">Membrane</keyword>
<protein>
    <submittedName>
        <fullName evidence="2">Uncharacterized protein</fullName>
    </submittedName>
</protein>
<feature type="transmembrane region" description="Helical" evidence="1">
    <location>
        <begin position="16"/>
        <end position="35"/>
    </location>
</feature>
<accession>A0A0K2TW31</accession>
<proteinExistence type="predicted"/>
<evidence type="ECO:0000256" key="1">
    <source>
        <dbReference type="SAM" id="Phobius"/>
    </source>
</evidence>
<keyword evidence="1" id="KW-0812">Transmembrane</keyword>